<comment type="caution">
    <text evidence="1">The sequence shown here is derived from an EMBL/GenBank/DDBJ whole genome shotgun (WGS) entry which is preliminary data.</text>
</comment>
<dbReference type="Proteomes" id="UP000886523">
    <property type="component" value="Unassembled WGS sequence"/>
</dbReference>
<protein>
    <submittedName>
        <fullName evidence="1">Uncharacterized protein</fullName>
    </submittedName>
</protein>
<sequence>MRLIAPRFINVTAIQVLQVLEHQLGAVDSVDALLLVGGFSANEYLFNRIRDRFRGRSAKLGLAQSLMHRPSWAPTIVASKSYIIGVGPNIADPAAVARVARSTATTRIPHQVYEAQYVVVKGAILKKGVAVLEEFDKLSMHSSDSEFVVPLYMSDSAEIKHNTNQGGLTHIRDWKIDLSVVRSFMRYSRHPPPGGFHTKFQVGIEIDSRDVWAVWIHDGVEGGRTKLHSIIS</sequence>
<dbReference type="OrthoDB" id="2963168at2759"/>
<dbReference type="AlphaFoldDB" id="A0A9P6B452"/>
<gene>
    <name evidence="1" type="ORF">BS47DRAFT_523272</name>
</gene>
<keyword evidence="2" id="KW-1185">Reference proteome</keyword>
<accession>A0A9P6B452</accession>
<name>A0A9P6B452_9AGAM</name>
<dbReference type="EMBL" id="MU128932">
    <property type="protein sequence ID" value="KAF9517331.1"/>
    <property type="molecule type" value="Genomic_DNA"/>
</dbReference>
<proteinExistence type="predicted"/>
<evidence type="ECO:0000313" key="1">
    <source>
        <dbReference type="EMBL" id="KAF9517331.1"/>
    </source>
</evidence>
<evidence type="ECO:0000313" key="2">
    <source>
        <dbReference type="Proteomes" id="UP000886523"/>
    </source>
</evidence>
<reference evidence="1" key="1">
    <citation type="journal article" date="2020" name="Nat. Commun.">
        <title>Large-scale genome sequencing of mycorrhizal fungi provides insights into the early evolution of symbiotic traits.</title>
        <authorList>
            <person name="Miyauchi S."/>
            <person name="Kiss E."/>
            <person name="Kuo A."/>
            <person name="Drula E."/>
            <person name="Kohler A."/>
            <person name="Sanchez-Garcia M."/>
            <person name="Morin E."/>
            <person name="Andreopoulos B."/>
            <person name="Barry K.W."/>
            <person name="Bonito G."/>
            <person name="Buee M."/>
            <person name="Carver A."/>
            <person name="Chen C."/>
            <person name="Cichocki N."/>
            <person name="Clum A."/>
            <person name="Culley D."/>
            <person name="Crous P.W."/>
            <person name="Fauchery L."/>
            <person name="Girlanda M."/>
            <person name="Hayes R.D."/>
            <person name="Keri Z."/>
            <person name="LaButti K."/>
            <person name="Lipzen A."/>
            <person name="Lombard V."/>
            <person name="Magnuson J."/>
            <person name="Maillard F."/>
            <person name="Murat C."/>
            <person name="Nolan M."/>
            <person name="Ohm R.A."/>
            <person name="Pangilinan J."/>
            <person name="Pereira M.F."/>
            <person name="Perotto S."/>
            <person name="Peter M."/>
            <person name="Pfister S."/>
            <person name="Riley R."/>
            <person name="Sitrit Y."/>
            <person name="Stielow J.B."/>
            <person name="Szollosi G."/>
            <person name="Zifcakova L."/>
            <person name="Stursova M."/>
            <person name="Spatafora J.W."/>
            <person name="Tedersoo L."/>
            <person name="Vaario L.M."/>
            <person name="Yamada A."/>
            <person name="Yan M."/>
            <person name="Wang P."/>
            <person name="Xu J."/>
            <person name="Bruns T."/>
            <person name="Baldrian P."/>
            <person name="Vilgalys R."/>
            <person name="Dunand C."/>
            <person name="Henrissat B."/>
            <person name="Grigoriev I.V."/>
            <person name="Hibbett D."/>
            <person name="Nagy L.G."/>
            <person name="Martin F.M."/>
        </authorList>
    </citation>
    <scope>NUCLEOTIDE SEQUENCE</scope>
    <source>
        <strain evidence="1">UP504</strain>
    </source>
</reference>
<organism evidence="1 2">
    <name type="scientific">Hydnum rufescens UP504</name>
    <dbReference type="NCBI Taxonomy" id="1448309"/>
    <lineage>
        <taxon>Eukaryota</taxon>
        <taxon>Fungi</taxon>
        <taxon>Dikarya</taxon>
        <taxon>Basidiomycota</taxon>
        <taxon>Agaricomycotina</taxon>
        <taxon>Agaricomycetes</taxon>
        <taxon>Cantharellales</taxon>
        <taxon>Hydnaceae</taxon>
        <taxon>Hydnum</taxon>
    </lineage>
</organism>